<comment type="caution">
    <text evidence="1">The sequence shown here is derived from an EMBL/GenBank/DDBJ whole genome shotgun (WGS) entry which is preliminary data.</text>
</comment>
<dbReference type="EMBL" id="QRBA01000025">
    <property type="protein sequence ID" value="RDS87397.1"/>
    <property type="molecule type" value="Genomic_DNA"/>
</dbReference>
<proteinExistence type="predicted"/>
<evidence type="ECO:0000313" key="1">
    <source>
        <dbReference type="EMBL" id="RDS87397.1"/>
    </source>
</evidence>
<evidence type="ECO:0000313" key="2">
    <source>
        <dbReference type="Proteomes" id="UP000255541"/>
    </source>
</evidence>
<gene>
    <name evidence="1" type="ORF">DL347_29860</name>
</gene>
<protein>
    <submittedName>
        <fullName evidence="1">Uncharacterized protein</fullName>
    </submittedName>
</protein>
<dbReference type="Proteomes" id="UP000255541">
    <property type="component" value="Unassembled WGS sequence"/>
</dbReference>
<dbReference type="AlphaFoldDB" id="A0A7Z6MR74"/>
<sequence length="72" mass="8656">MKDGIPENIKFFLDACGDYMLFWLINRGGRLAQYFRFQFFKATPSHRYFDRAVKYLSAKVFRTIFFHEDSVS</sequence>
<accession>A0A7Z6MR74</accession>
<organism evidence="1 2">
    <name type="scientific">Pseudomonas fluorescens</name>
    <dbReference type="NCBI Taxonomy" id="294"/>
    <lineage>
        <taxon>Bacteria</taxon>
        <taxon>Pseudomonadati</taxon>
        <taxon>Pseudomonadota</taxon>
        <taxon>Gammaproteobacteria</taxon>
        <taxon>Pseudomonadales</taxon>
        <taxon>Pseudomonadaceae</taxon>
        <taxon>Pseudomonas</taxon>
    </lineage>
</organism>
<name>A0A7Z6MR74_PSEFL</name>
<reference evidence="1 2" key="1">
    <citation type="submission" date="2018-07" db="EMBL/GenBank/DDBJ databases">
        <title>Draft Genome Sequence of Pseudomonas fluorescens AHK-1 associated with canker disease of kiwifruit.</title>
        <authorList>
            <person name="Wu Z."/>
        </authorList>
    </citation>
    <scope>NUCLEOTIDE SEQUENCE [LARGE SCALE GENOMIC DNA]</scope>
    <source>
        <strain evidence="1 2">AHK-1</strain>
    </source>
</reference>